<keyword evidence="1" id="KW-0472">Membrane</keyword>
<dbReference type="Pfam" id="PF06898">
    <property type="entry name" value="YqfD"/>
    <property type="match status" value="1"/>
</dbReference>
<evidence type="ECO:0000313" key="2">
    <source>
        <dbReference type="EMBL" id="SMO50208.1"/>
    </source>
</evidence>
<keyword evidence="1" id="KW-1133">Transmembrane helix</keyword>
<sequence>MLQKNQWPQNIKGWLRIELTGSGLVSFINEATRRKMGISQVVWISEDRMHLTIPASEYVQLKPILKQTRTKSRILHKKGLPFFFMRVKKRQFFLYGLLLFFALLFLLTSVVWSVKIEGNETIPDKEILQLLKNEGVYVGQLKYRIPEEDEVQYRLQVRMPQVAWVGFRLEGTRAVLTVVEKKRVNEQEKQESGGSYNLVAKKEAVVYDLNVKRGRSLVEVNDVVKKGQLLVSGRYGDQDTDEGEWVGAKGKVLGEVWYESNVTVPLQRKRKVYTGNREKAWYPYIATQVIRIPFLFPESYDKYETIRKTNTPRIKDYPLPFGWVEEERLETRWVSRKLSVKQAIALGKERAKEDLLFQLGKDGRILDEKVLHPRVDNGKVVMKIHFDVVEEISVKQPVLQGE</sequence>
<keyword evidence="1" id="KW-0812">Transmembrane</keyword>
<dbReference type="Proteomes" id="UP000315636">
    <property type="component" value="Unassembled WGS sequence"/>
</dbReference>
<protein>
    <submittedName>
        <fullName evidence="2">Similar to stage IV sporulation protein</fullName>
    </submittedName>
</protein>
<evidence type="ECO:0000313" key="3">
    <source>
        <dbReference type="Proteomes" id="UP000315636"/>
    </source>
</evidence>
<keyword evidence="3" id="KW-1185">Reference proteome</keyword>
<dbReference type="EMBL" id="FXTI01000002">
    <property type="protein sequence ID" value="SMO50208.1"/>
    <property type="molecule type" value="Genomic_DNA"/>
</dbReference>
<dbReference type="RefSeq" id="WP_142504668.1">
    <property type="nucleotide sequence ID" value="NZ_FXTI01000002.1"/>
</dbReference>
<dbReference type="PIRSF" id="PIRSF029895">
    <property type="entry name" value="SpoIV"/>
    <property type="match status" value="1"/>
</dbReference>
<dbReference type="NCBIfam" id="TIGR02876">
    <property type="entry name" value="spore_yqfD"/>
    <property type="match status" value="1"/>
</dbReference>
<dbReference type="OrthoDB" id="1640349at2"/>
<gene>
    <name evidence="2" type="ORF">SAMN06264849_102392</name>
</gene>
<dbReference type="InterPro" id="IPR010690">
    <property type="entry name" value="YqfD"/>
</dbReference>
<evidence type="ECO:0000256" key="1">
    <source>
        <dbReference type="SAM" id="Phobius"/>
    </source>
</evidence>
<name>A0A521BSS2_9BACL</name>
<reference evidence="2 3" key="1">
    <citation type="submission" date="2017-05" db="EMBL/GenBank/DDBJ databases">
        <authorList>
            <person name="Varghese N."/>
            <person name="Submissions S."/>
        </authorList>
    </citation>
    <scope>NUCLEOTIDE SEQUENCE [LARGE SCALE GENOMIC DNA]</scope>
    <source>
        <strain evidence="2 3">DSM 45474</strain>
    </source>
</reference>
<proteinExistence type="predicted"/>
<organism evidence="2 3">
    <name type="scientific">Melghirimyces algeriensis</name>
    <dbReference type="NCBI Taxonomy" id="910412"/>
    <lineage>
        <taxon>Bacteria</taxon>
        <taxon>Bacillati</taxon>
        <taxon>Bacillota</taxon>
        <taxon>Bacilli</taxon>
        <taxon>Bacillales</taxon>
        <taxon>Thermoactinomycetaceae</taxon>
        <taxon>Melghirimyces</taxon>
    </lineage>
</organism>
<feature type="transmembrane region" description="Helical" evidence="1">
    <location>
        <begin position="92"/>
        <end position="114"/>
    </location>
</feature>
<dbReference type="AlphaFoldDB" id="A0A521BSS2"/>
<accession>A0A521BSS2</accession>